<dbReference type="GO" id="GO:0003964">
    <property type="term" value="F:RNA-directed DNA polymerase activity"/>
    <property type="evidence" value="ECO:0007669"/>
    <property type="project" value="UniProtKB-KW"/>
</dbReference>
<dbReference type="EMBL" id="BLXT01004716">
    <property type="protein sequence ID" value="GFO16736.1"/>
    <property type="molecule type" value="Genomic_DNA"/>
</dbReference>
<reference evidence="1 2" key="1">
    <citation type="journal article" date="2021" name="Elife">
        <title>Chloroplast acquisition without the gene transfer in kleptoplastic sea slugs, Plakobranchus ocellatus.</title>
        <authorList>
            <person name="Maeda T."/>
            <person name="Takahashi S."/>
            <person name="Yoshida T."/>
            <person name="Shimamura S."/>
            <person name="Takaki Y."/>
            <person name="Nagai Y."/>
            <person name="Toyoda A."/>
            <person name="Suzuki Y."/>
            <person name="Arimoto A."/>
            <person name="Ishii H."/>
            <person name="Satoh N."/>
            <person name="Nishiyama T."/>
            <person name="Hasebe M."/>
            <person name="Maruyama T."/>
            <person name="Minagawa J."/>
            <person name="Obokata J."/>
            <person name="Shigenobu S."/>
        </authorList>
    </citation>
    <scope>NUCLEOTIDE SEQUENCE [LARGE SCALE GENOMIC DNA]</scope>
</reference>
<sequence>MDAPRKSLLDGWGDWEFSADLHEWDNHPKVILDIGMRPHIAFHSIAIRQIVMVELTESHQGRMEEANTKQKEKTSSPIIFKIGLYVYFLKLSPSQDFNFQTSGSCPEKDKLN</sequence>
<dbReference type="AlphaFoldDB" id="A0AAV4AZZ7"/>
<evidence type="ECO:0000313" key="1">
    <source>
        <dbReference type="EMBL" id="GFO16736.1"/>
    </source>
</evidence>
<accession>A0AAV4AZZ7</accession>
<organism evidence="1 2">
    <name type="scientific">Plakobranchus ocellatus</name>
    <dbReference type="NCBI Taxonomy" id="259542"/>
    <lineage>
        <taxon>Eukaryota</taxon>
        <taxon>Metazoa</taxon>
        <taxon>Spiralia</taxon>
        <taxon>Lophotrochozoa</taxon>
        <taxon>Mollusca</taxon>
        <taxon>Gastropoda</taxon>
        <taxon>Heterobranchia</taxon>
        <taxon>Euthyneura</taxon>
        <taxon>Panpulmonata</taxon>
        <taxon>Sacoglossa</taxon>
        <taxon>Placobranchoidea</taxon>
        <taxon>Plakobranchidae</taxon>
        <taxon>Plakobranchus</taxon>
    </lineage>
</organism>
<evidence type="ECO:0000313" key="2">
    <source>
        <dbReference type="Proteomes" id="UP000735302"/>
    </source>
</evidence>
<gene>
    <name evidence="1" type="ORF">PoB_004324100</name>
</gene>
<keyword evidence="1" id="KW-0695">RNA-directed DNA polymerase</keyword>
<name>A0AAV4AZZ7_9GAST</name>
<protein>
    <submittedName>
        <fullName evidence="1">Reverse transcriptase</fullName>
    </submittedName>
</protein>
<dbReference type="Proteomes" id="UP000735302">
    <property type="component" value="Unassembled WGS sequence"/>
</dbReference>
<keyword evidence="1" id="KW-0808">Transferase</keyword>
<keyword evidence="2" id="KW-1185">Reference proteome</keyword>
<comment type="caution">
    <text evidence="1">The sequence shown here is derived from an EMBL/GenBank/DDBJ whole genome shotgun (WGS) entry which is preliminary data.</text>
</comment>
<keyword evidence="1" id="KW-0548">Nucleotidyltransferase</keyword>
<proteinExistence type="predicted"/>